<comment type="caution">
    <text evidence="4">The sequence shown here is derived from an EMBL/GenBank/DDBJ whole genome shotgun (WGS) entry which is preliminary data.</text>
</comment>
<dbReference type="PROSITE" id="PS50110">
    <property type="entry name" value="RESPONSE_REGULATORY"/>
    <property type="match status" value="1"/>
</dbReference>
<keyword evidence="2" id="KW-0597">Phosphoprotein</keyword>
<accession>A0ABQ3MHG8</accession>
<keyword evidence="5" id="KW-1185">Reference proteome</keyword>
<dbReference type="PANTHER" id="PTHR43214">
    <property type="entry name" value="TWO-COMPONENT RESPONSE REGULATOR"/>
    <property type="match status" value="1"/>
</dbReference>
<reference evidence="5" key="1">
    <citation type="journal article" date="2019" name="Int. J. Syst. Evol. Microbiol.">
        <title>The Global Catalogue of Microorganisms (GCM) 10K type strain sequencing project: providing services to taxonomists for standard genome sequencing and annotation.</title>
        <authorList>
            <consortium name="The Broad Institute Genomics Platform"/>
            <consortium name="The Broad Institute Genome Sequencing Center for Infectious Disease"/>
            <person name="Wu L."/>
            <person name="Ma J."/>
        </authorList>
    </citation>
    <scope>NUCLEOTIDE SEQUENCE [LARGE SCALE GENOMIC DNA]</scope>
    <source>
        <strain evidence="5">CGMCC 4.7367</strain>
    </source>
</reference>
<feature type="modified residue" description="4-aspartylphosphate" evidence="2">
    <location>
        <position position="60"/>
    </location>
</feature>
<dbReference type="PRINTS" id="PR00038">
    <property type="entry name" value="HTHLUXR"/>
</dbReference>
<feature type="domain" description="Response regulatory" evidence="3">
    <location>
        <begin position="10"/>
        <end position="124"/>
    </location>
</feature>
<evidence type="ECO:0000259" key="3">
    <source>
        <dbReference type="PROSITE" id="PS50110"/>
    </source>
</evidence>
<dbReference type="InterPro" id="IPR039420">
    <property type="entry name" value="WalR-like"/>
</dbReference>
<dbReference type="Pfam" id="PF00072">
    <property type="entry name" value="Response_reg"/>
    <property type="match status" value="1"/>
</dbReference>
<evidence type="ECO:0000256" key="2">
    <source>
        <dbReference type="PROSITE-ProRule" id="PRU00169"/>
    </source>
</evidence>
<dbReference type="InterPro" id="IPR000792">
    <property type="entry name" value="Tscrpt_reg_LuxR_C"/>
</dbReference>
<dbReference type="SUPFAM" id="SSF46894">
    <property type="entry name" value="C-terminal effector domain of the bipartite response regulators"/>
    <property type="match status" value="1"/>
</dbReference>
<dbReference type="GO" id="GO:0003677">
    <property type="term" value="F:DNA binding"/>
    <property type="evidence" value="ECO:0007669"/>
    <property type="project" value="UniProtKB-KW"/>
</dbReference>
<dbReference type="InterPro" id="IPR011006">
    <property type="entry name" value="CheY-like_superfamily"/>
</dbReference>
<dbReference type="InterPro" id="IPR001789">
    <property type="entry name" value="Sig_transdc_resp-reg_receiver"/>
</dbReference>
<dbReference type="SMART" id="SM00448">
    <property type="entry name" value="REC"/>
    <property type="match status" value="1"/>
</dbReference>
<dbReference type="InterPro" id="IPR016032">
    <property type="entry name" value="Sig_transdc_resp-reg_C-effctor"/>
</dbReference>
<protein>
    <submittedName>
        <fullName evidence="4">DNA-binding response regulator</fullName>
    </submittedName>
</protein>
<dbReference type="Gene3D" id="3.40.50.2300">
    <property type="match status" value="1"/>
</dbReference>
<dbReference type="Pfam" id="PF00196">
    <property type="entry name" value="GerE"/>
    <property type="match status" value="1"/>
</dbReference>
<gene>
    <name evidence="4" type="primary">narL</name>
    <name evidence="4" type="ORF">GCM10017774_49460</name>
</gene>
<keyword evidence="1 4" id="KW-0238">DNA-binding</keyword>
<organism evidence="4 5">
    <name type="scientific">Lentzea cavernae</name>
    <dbReference type="NCBI Taxonomy" id="2020703"/>
    <lineage>
        <taxon>Bacteria</taxon>
        <taxon>Bacillati</taxon>
        <taxon>Actinomycetota</taxon>
        <taxon>Actinomycetes</taxon>
        <taxon>Pseudonocardiales</taxon>
        <taxon>Pseudonocardiaceae</taxon>
        <taxon>Lentzea</taxon>
    </lineage>
</organism>
<evidence type="ECO:0000256" key="1">
    <source>
        <dbReference type="ARBA" id="ARBA00023125"/>
    </source>
</evidence>
<proteinExistence type="predicted"/>
<name>A0ABQ3MHG8_9PSEU</name>
<evidence type="ECO:0000313" key="4">
    <source>
        <dbReference type="EMBL" id="GHH46475.1"/>
    </source>
</evidence>
<dbReference type="EMBL" id="BNAR01000007">
    <property type="protein sequence ID" value="GHH46475.1"/>
    <property type="molecule type" value="Genomic_DNA"/>
</dbReference>
<dbReference type="Proteomes" id="UP000605568">
    <property type="component" value="Unassembled WGS sequence"/>
</dbReference>
<dbReference type="SUPFAM" id="SSF52172">
    <property type="entry name" value="CheY-like"/>
    <property type="match status" value="1"/>
</dbReference>
<sequence length="226" mass="24641">MRRGAANVITTGAIDDHPMLLRGLGAYLAEQAPDIRLAAVCPSVSALLEMEPVPAVVLLDLLLPDDEPVGDNVRRLREAGAQVVVYTSDSRPGYVHQALKAGAVGLVLKGDPEDRVVEAIRAAAQGQSSCSSRLAHAIMEDRRAFIKFSQQERDVLSLIAKGLPRRLVAKELGISEKTLPTYLDRARERYREALDVPVPPSPGEIVALALEDGHIELPYRHRHDEP</sequence>
<evidence type="ECO:0000313" key="5">
    <source>
        <dbReference type="Proteomes" id="UP000605568"/>
    </source>
</evidence>